<feature type="compositionally biased region" description="Basic and acidic residues" evidence="1">
    <location>
        <begin position="64"/>
        <end position="73"/>
    </location>
</feature>
<feature type="region of interest" description="Disordered" evidence="1">
    <location>
        <begin position="13"/>
        <end position="77"/>
    </location>
</feature>
<keyword evidence="3" id="KW-1185">Reference proteome</keyword>
<sequence length="163" mass="17784">MYDYFSVLPGLSVGSLMTTDPDAPEPSEDDTASDDGENSDLELVSENEPHEPQGEQPTMSSKEAASERIELKTFSRRRVHSAAQDKLKKYTTQADSLLRGLEAVGSGLSSLGSALVSKQGNPQDDILRAINAQTAIMERQANAIERQGNQIEQLLKYLTSQND</sequence>
<evidence type="ECO:0000313" key="3">
    <source>
        <dbReference type="Proteomes" id="UP000481153"/>
    </source>
</evidence>
<comment type="caution">
    <text evidence="2">The sequence shown here is derived from an EMBL/GenBank/DDBJ whole genome shotgun (WGS) entry which is preliminary data.</text>
</comment>
<evidence type="ECO:0000313" key="2">
    <source>
        <dbReference type="EMBL" id="KAF0728051.1"/>
    </source>
</evidence>
<proteinExistence type="predicted"/>
<dbReference type="EMBL" id="VJMJ01000182">
    <property type="protein sequence ID" value="KAF0728051.1"/>
    <property type="molecule type" value="Genomic_DNA"/>
</dbReference>
<dbReference type="AlphaFoldDB" id="A0A6G0WLA9"/>
<reference evidence="2 3" key="1">
    <citation type="submission" date="2019-07" db="EMBL/GenBank/DDBJ databases">
        <title>Genomics analysis of Aphanomyces spp. identifies a new class of oomycete effector associated with host adaptation.</title>
        <authorList>
            <person name="Gaulin E."/>
        </authorList>
    </citation>
    <scope>NUCLEOTIDE SEQUENCE [LARGE SCALE GENOMIC DNA]</scope>
    <source>
        <strain evidence="2 3">ATCC 201684</strain>
    </source>
</reference>
<dbReference type="VEuPathDB" id="FungiDB:AeMF1_019632"/>
<gene>
    <name evidence="2" type="ORF">Ae201684_014037</name>
</gene>
<dbReference type="Proteomes" id="UP000481153">
    <property type="component" value="Unassembled WGS sequence"/>
</dbReference>
<feature type="compositionally biased region" description="Acidic residues" evidence="1">
    <location>
        <begin position="22"/>
        <end position="45"/>
    </location>
</feature>
<organism evidence="2 3">
    <name type="scientific">Aphanomyces euteiches</name>
    <dbReference type="NCBI Taxonomy" id="100861"/>
    <lineage>
        <taxon>Eukaryota</taxon>
        <taxon>Sar</taxon>
        <taxon>Stramenopiles</taxon>
        <taxon>Oomycota</taxon>
        <taxon>Saprolegniomycetes</taxon>
        <taxon>Saprolegniales</taxon>
        <taxon>Verrucalvaceae</taxon>
        <taxon>Aphanomyces</taxon>
    </lineage>
</organism>
<evidence type="ECO:0000256" key="1">
    <source>
        <dbReference type="SAM" id="MobiDB-lite"/>
    </source>
</evidence>
<protein>
    <submittedName>
        <fullName evidence="2">Uncharacterized protein</fullName>
    </submittedName>
</protein>
<name>A0A6G0WLA9_9STRA</name>
<accession>A0A6G0WLA9</accession>